<dbReference type="InterPro" id="IPR005502">
    <property type="entry name" value="Ribosyl_crysJ1"/>
</dbReference>
<dbReference type="RefSeq" id="WP_344670491.1">
    <property type="nucleotide sequence ID" value="NZ_BAAAQN010000062.1"/>
</dbReference>
<proteinExistence type="predicted"/>
<sequence length="317" mass="33219">MSDAWTRADAASPESAAAFASLRGLALGDSFGERWFFRGNAEAIEMIEHRTIPGDQPWHWTDDTAMALAVLRVLIRHGEVDQQDLAATFAEFFAADPMRGYGQGMRQLLPMLGEDPGNWSTYARTLFRGEGSLGNGAAMRAAPLGAWFHRDPELAAAQAVLAAEVTHAHPEGIAGGVAVAVAAALAATGLALAPDPQGFLDQTAALTPSGLIRDGLLRAAEVPSTTPAWKAADLLGNGQKVRAGDTVPFAVWSAAHHLDNLIDALWCTAEGLGDVDTTCAITGGIVAARTGMAAVPARWLELAEDLPGWAAPNTPAR</sequence>
<evidence type="ECO:0000313" key="1">
    <source>
        <dbReference type="EMBL" id="GAA2055567.1"/>
    </source>
</evidence>
<dbReference type="InterPro" id="IPR050792">
    <property type="entry name" value="ADP-ribosylglycohydrolase"/>
</dbReference>
<name>A0ABN2V985_9ACTN</name>
<dbReference type="Gene3D" id="1.10.4080.10">
    <property type="entry name" value="ADP-ribosylation/Crystallin J1"/>
    <property type="match status" value="1"/>
</dbReference>
<gene>
    <name evidence="1" type="ORF">GCM10009839_75290</name>
</gene>
<dbReference type="PANTHER" id="PTHR16222">
    <property type="entry name" value="ADP-RIBOSYLGLYCOHYDROLASE"/>
    <property type="match status" value="1"/>
</dbReference>
<dbReference type="InterPro" id="IPR036705">
    <property type="entry name" value="Ribosyl_crysJ1_sf"/>
</dbReference>
<organism evidence="1 2">
    <name type="scientific">Catenulispora yoronensis</name>
    <dbReference type="NCBI Taxonomy" id="450799"/>
    <lineage>
        <taxon>Bacteria</taxon>
        <taxon>Bacillati</taxon>
        <taxon>Actinomycetota</taxon>
        <taxon>Actinomycetes</taxon>
        <taxon>Catenulisporales</taxon>
        <taxon>Catenulisporaceae</taxon>
        <taxon>Catenulispora</taxon>
    </lineage>
</organism>
<reference evidence="1 2" key="1">
    <citation type="journal article" date="2019" name="Int. J. Syst. Evol. Microbiol.">
        <title>The Global Catalogue of Microorganisms (GCM) 10K type strain sequencing project: providing services to taxonomists for standard genome sequencing and annotation.</title>
        <authorList>
            <consortium name="The Broad Institute Genomics Platform"/>
            <consortium name="The Broad Institute Genome Sequencing Center for Infectious Disease"/>
            <person name="Wu L."/>
            <person name="Ma J."/>
        </authorList>
    </citation>
    <scope>NUCLEOTIDE SEQUENCE [LARGE SCALE GENOMIC DNA]</scope>
    <source>
        <strain evidence="1 2">JCM 16014</strain>
    </source>
</reference>
<keyword evidence="2" id="KW-1185">Reference proteome</keyword>
<dbReference type="Pfam" id="PF03747">
    <property type="entry name" value="ADP_ribosyl_GH"/>
    <property type="match status" value="1"/>
</dbReference>
<protein>
    <submittedName>
        <fullName evidence="1">ADP-ribosylglycohydrolase family protein</fullName>
    </submittedName>
</protein>
<dbReference type="PANTHER" id="PTHR16222:SF12">
    <property type="entry name" value="ADP-RIBOSYLGLYCOHYDROLASE-RELATED"/>
    <property type="match status" value="1"/>
</dbReference>
<comment type="caution">
    <text evidence="1">The sequence shown here is derived from an EMBL/GenBank/DDBJ whole genome shotgun (WGS) entry which is preliminary data.</text>
</comment>
<dbReference type="EMBL" id="BAAAQN010000062">
    <property type="protein sequence ID" value="GAA2055567.1"/>
    <property type="molecule type" value="Genomic_DNA"/>
</dbReference>
<evidence type="ECO:0000313" key="2">
    <source>
        <dbReference type="Proteomes" id="UP001500751"/>
    </source>
</evidence>
<dbReference type="Proteomes" id="UP001500751">
    <property type="component" value="Unassembled WGS sequence"/>
</dbReference>
<accession>A0ABN2V985</accession>
<dbReference type="SUPFAM" id="SSF101478">
    <property type="entry name" value="ADP-ribosylglycohydrolase"/>
    <property type="match status" value="1"/>
</dbReference>